<evidence type="ECO:0000313" key="1">
    <source>
        <dbReference type="EMBL" id="KAK7756986.1"/>
    </source>
</evidence>
<dbReference type="Gene3D" id="2.40.160.20">
    <property type="match status" value="1"/>
</dbReference>
<accession>A0AAN9UZZ0</accession>
<name>A0AAN9UZZ0_9PEZI</name>
<proteinExistence type="predicted"/>
<reference evidence="1 2" key="1">
    <citation type="submission" date="2024-02" db="EMBL/GenBank/DDBJ databases">
        <title>De novo assembly and annotation of 12 fungi associated with fruit tree decline syndrome in Ontario, Canada.</title>
        <authorList>
            <person name="Sulman M."/>
            <person name="Ellouze W."/>
            <person name="Ilyukhin E."/>
        </authorList>
    </citation>
    <scope>NUCLEOTIDE SEQUENCE [LARGE SCALE GENOMIC DNA]</scope>
    <source>
        <strain evidence="1 2">M11/M66-122</strain>
    </source>
</reference>
<evidence type="ECO:0000313" key="2">
    <source>
        <dbReference type="Proteomes" id="UP001320420"/>
    </source>
</evidence>
<keyword evidence="2" id="KW-1185">Reference proteome</keyword>
<protein>
    <submittedName>
        <fullName evidence="1">Uncharacterized protein</fullName>
    </submittedName>
</protein>
<dbReference type="EMBL" id="JAKJXP020000004">
    <property type="protein sequence ID" value="KAK7756986.1"/>
    <property type="molecule type" value="Genomic_DNA"/>
</dbReference>
<comment type="caution">
    <text evidence="1">The sequence shown here is derived from an EMBL/GenBank/DDBJ whole genome shotgun (WGS) entry which is preliminary data.</text>
</comment>
<dbReference type="AlphaFoldDB" id="A0AAN9UZZ0"/>
<dbReference type="Proteomes" id="UP001320420">
    <property type="component" value="Unassembled WGS sequence"/>
</dbReference>
<gene>
    <name evidence="1" type="ORF">SLS62_001002</name>
</gene>
<organism evidence="1 2">
    <name type="scientific">Diatrype stigma</name>
    <dbReference type="NCBI Taxonomy" id="117547"/>
    <lineage>
        <taxon>Eukaryota</taxon>
        <taxon>Fungi</taxon>
        <taxon>Dikarya</taxon>
        <taxon>Ascomycota</taxon>
        <taxon>Pezizomycotina</taxon>
        <taxon>Sordariomycetes</taxon>
        <taxon>Xylariomycetidae</taxon>
        <taxon>Xylariales</taxon>
        <taxon>Diatrypaceae</taxon>
        <taxon>Diatrype</taxon>
    </lineage>
</organism>
<dbReference type="Pfam" id="PF11578">
    <property type="entry name" value="DUF3237"/>
    <property type="match status" value="1"/>
</dbReference>
<sequence>MVYRFSFLRRYTHRGSTNGRGSKGATLESVEGYEPHCRFSIEHAVDHFTVDANKSHGRIDARGALVDAEGRAVELVNTGLVRINEATLPLIQQQPDAKTAPFGHGLEVVHFRTGCDEYKDLENRIFVSSMRFTYIDGERTGIEQRISEVVSGTGME</sequence>